<proteinExistence type="predicted"/>
<dbReference type="OrthoDB" id="572274at2"/>
<protein>
    <submittedName>
        <fullName evidence="1">Uncharacterized protein</fullName>
    </submittedName>
</protein>
<dbReference type="Proteomes" id="UP000460298">
    <property type="component" value="Unassembled WGS sequence"/>
</dbReference>
<gene>
    <name evidence="1" type="ORF">F9K24_15350</name>
</gene>
<sequence>MNPYQLTTYFARKKFWKLFGGEIRIFDGEQKELLFFVKQKAFKLKEDIRVFSDESASKELLHIGARSVIDFSASYDVTDATTNQRVGTIRRKGLKSLLRDSWELLDAQEQVIGSVTEDSMVMALFRRFVSALVPQSFHIQVGDAIVGALKQTFNPFVPTFRIDFSMDQAGKLDRRLGIATVVLLQIIEGKQQS</sequence>
<evidence type="ECO:0000313" key="1">
    <source>
        <dbReference type="EMBL" id="KAB2930838.1"/>
    </source>
</evidence>
<comment type="caution">
    <text evidence="1">The sequence shown here is derived from an EMBL/GenBank/DDBJ whole genome shotgun (WGS) entry which is preliminary data.</text>
</comment>
<dbReference type="AlphaFoldDB" id="A0A833GZL2"/>
<dbReference type="RefSeq" id="WP_002772871.1">
    <property type="nucleotide sequence ID" value="NZ_JQDG01000059.1"/>
</dbReference>
<dbReference type="Pfam" id="PF04525">
    <property type="entry name" value="LOR"/>
    <property type="match status" value="1"/>
</dbReference>
<evidence type="ECO:0000313" key="2">
    <source>
        <dbReference type="Proteomes" id="UP000460298"/>
    </source>
</evidence>
<dbReference type="InterPro" id="IPR007612">
    <property type="entry name" value="LOR"/>
</dbReference>
<organism evidence="1 2">
    <name type="scientific">Leptonema illini</name>
    <dbReference type="NCBI Taxonomy" id="183"/>
    <lineage>
        <taxon>Bacteria</taxon>
        <taxon>Pseudomonadati</taxon>
        <taxon>Spirochaetota</taxon>
        <taxon>Spirochaetia</taxon>
        <taxon>Leptospirales</taxon>
        <taxon>Leptospiraceae</taxon>
        <taxon>Leptonema</taxon>
    </lineage>
</organism>
<name>A0A833GZL2_9LEPT</name>
<reference evidence="1 2" key="1">
    <citation type="submission" date="2019-10" db="EMBL/GenBank/DDBJ databases">
        <title>Extracellular Electron Transfer in a Candidatus Methanoperedens spp. Enrichment Culture.</title>
        <authorList>
            <person name="Berger S."/>
            <person name="Rangel Shaw D."/>
            <person name="Berben T."/>
            <person name="In 'T Zandt M."/>
            <person name="Frank J."/>
            <person name="Reimann J."/>
            <person name="Jetten M.S.M."/>
            <person name="Welte C.U."/>
        </authorList>
    </citation>
    <scope>NUCLEOTIDE SEQUENCE [LARGE SCALE GENOMIC DNA]</scope>
    <source>
        <strain evidence="1">SB12</strain>
    </source>
</reference>
<accession>A0A833GZL2</accession>
<dbReference type="EMBL" id="WBUI01000017">
    <property type="protein sequence ID" value="KAB2930838.1"/>
    <property type="molecule type" value="Genomic_DNA"/>
</dbReference>